<dbReference type="EMBL" id="JAYMYS010000002">
    <property type="protein sequence ID" value="KAK7404637.1"/>
    <property type="molecule type" value="Genomic_DNA"/>
</dbReference>
<evidence type="ECO:0000256" key="3">
    <source>
        <dbReference type="PROSITE-ProRule" id="PRU00357"/>
    </source>
</evidence>
<evidence type="ECO:0000313" key="6">
    <source>
        <dbReference type="Proteomes" id="UP001386955"/>
    </source>
</evidence>
<keyword evidence="2 3" id="KW-0539">Nucleus</keyword>
<dbReference type="Pfam" id="PF06203">
    <property type="entry name" value="CCT"/>
    <property type="match status" value="1"/>
</dbReference>
<dbReference type="GO" id="GO:0005634">
    <property type="term" value="C:nucleus"/>
    <property type="evidence" value="ECO:0007669"/>
    <property type="project" value="UniProtKB-SubCell"/>
</dbReference>
<evidence type="ECO:0000256" key="2">
    <source>
        <dbReference type="ARBA" id="ARBA00023242"/>
    </source>
</evidence>
<dbReference type="Proteomes" id="UP001386955">
    <property type="component" value="Unassembled WGS sequence"/>
</dbReference>
<dbReference type="PANTHER" id="PTHR31319">
    <property type="entry name" value="ZINC FINGER PROTEIN CONSTANS-LIKE 4"/>
    <property type="match status" value="1"/>
</dbReference>
<evidence type="ECO:0000259" key="4">
    <source>
        <dbReference type="PROSITE" id="PS51017"/>
    </source>
</evidence>
<gene>
    <name evidence="5" type="ORF">VNO78_05592</name>
</gene>
<dbReference type="PANTHER" id="PTHR31319:SF114">
    <property type="entry name" value="OS12G0262400 PROTEIN"/>
    <property type="match status" value="1"/>
</dbReference>
<proteinExistence type="predicted"/>
<dbReference type="InterPro" id="IPR010402">
    <property type="entry name" value="CCT_domain"/>
</dbReference>
<feature type="domain" description="CCT" evidence="4">
    <location>
        <begin position="88"/>
        <end position="130"/>
    </location>
</feature>
<protein>
    <recommendedName>
        <fullName evidence="4">CCT domain-containing protein</fullName>
    </recommendedName>
</protein>
<organism evidence="5 6">
    <name type="scientific">Psophocarpus tetragonolobus</name>
    <name type="common">Winged bean</name>
    <name type="synonym">Dolichos tetragonolobus</name>
    <dbReference type="NCBI Taxonomy" id="3891"/>
    <lineage>
        <taxon>Eukaryota</taxon>
        <taxon>Viridiplantae</taxon>
        <taxon>Streptophyta</taxon>
        <taxon>Embryophyta</taxon>
        <taxon>Tracheophyta</taxon>
        <taxon>Spermatophyta</taxon>
        <taxon>Magnoliopsida</taxon>
        <taxon>eudicotyledons</taxon>
        <taxon>Gunneridae</taxon>
        <taxon>Pentapetalae</taxon>
        <taxon>rosids</taxon>
        <taxon>fabids</taxon>
        <taxon>Fabales</taxon>
        <taxon>Fabaceae</taxon>
        <taxon>Papilionoideae</taxon>
        <taxon>50 kb inversion clade</taxon>
        <taxon>NPAAA clade</taxon>
        <taxon>indigoferoid/millettioid clade</taxon>
        <taxon>Phaseoleae</taxon>
        <taxon>Psophocarpus</taxon>
    </lineage>
</organism>
<comment type="caution">
    <text evidence="5">The sequence shown here is derived from an EMBL/GenBank/DDBJ whole genome shotgun (WGS) entry which is preliminary data.</text>
</comment>
<reference evidence="5 6" key="1">
    <citation type="submission" date="2024-01" db="EMBL/GenBank/DDBJ databases">
        <title>The genomes of 5 underutilized Papilionoideae crops provide insights into root nodulation and disease resistanc.</title>
        <authorList>
            <person name="Jiang F."/>
        </authorList>
    </citation>
    <scope>NUCLEOTIDE SEQUENCE [LARGE SCALE GENOMIC DNA]</scope>
    <source>
        <strain evidence="5">DUOXIRENSHENG_FW03</strain>
        <tissue evidence="5">Leaves</tissue>
    </source>
</reference>
<dbReference type="PROSITE" id="PS51017">
    <property type="entry name" value="CCT"/>
    <property type="match status" value="1"/>
</dbReference>
<dbReference type="AlphaFoldDB" id="A0AAN9T0Z3"/>
<keyword evidence="6" id="KW-1185">Reference proteome</keyword>
<sequence>MYTHSRRTKSLRHFPSPSTAAPFQYSAANYTYPFCLSPTTVPYLPLIFRMVARSNGMQHFRHDSSLLSQSNLILEEMSRTTPYSLEEKKVRIERYRINRNQRKFGKKVKYSCRKTLADNRARIGGRFAKNGEIAPVEWSQMGVIREEENWPTFFDSLVPPNQMYRDSVQAAGNDVPSISLLDFSSVKEE</sequence>
<evidence type="ECO:0000313" key="5">
    <source>
        <dbReference type="EMBL" id="KAK7404637.1"/>
    </source>
</evidence>
<dbReference type="GO" id="GO:0009909">
    <property type="term" value="P:regulation of flower development"/>
    <property type="evidence" value="ECO:0007669"/>
    <property type="project" value="InterPro"/>
</dbReference>
<accession>A0AAN9T0Z3</accession>
<dbReference type="InterPro" id="IPR045281">
    <property type="entry name" value="CONSTANS-like"/>
</dbReference>
<name>A0AAN9T0Z3_PSOTE</name>
<dbReference type="GO" id="GO:0003700">
    <property type="term" value="F:DNA-binding transcription factor activity"/>
    <property type="evidence" value="ECO:0007669"/>
    <property type="project" value="TreeGrafter"/>
</dbReference>
<evidence type="ECO:0000256" key="1">
    <source>
        <dbReference type="ARBA" id="ARBA00004123"/>
    </source>
</evidence>
<comment type="subcellular location">
    <subcellularLocation>
        <location evidence="1 3">Nucleus</location>
    </subcellularLocation>
</comment>